<feature type="transmembrane region" description="Helical" evidence="1">
    <location>
        <begin position="122"/>
        <end position="148"/>
    </location>
</feature>
<dbReference type="RefSeq" id="WP_011418349.1">
    <property type="nucleotide sequence ID" value="NC_007759.1"/>
</dbReference>
<dbReference type="FunCoup" id="Q2LW72">
    <property type="interactions" value="401"/>
</dbReference>
<reference evidence="2 3" key="1">
    <citation type="journal article" date="2007" name="Proc. Natl. Acad. Sci. U.S.A.">
        <title>The genome of Syntrophus aciditrophicus: life at the thermodynamic limit of microbial growth.</title>
        <authorList>
            <person name="McInerney M.J."/>
            <person name="Rohlin L."/>
            <person name="Mouttaki H."/>
            <person name="Kim U."/>
            <person name="Krupp R.S."/>
            <person name="Rios-Hernandez L."/>
            <person name="Sieber J."/>
            <person name="Struchtemeyer C.G."/>
            <person name="Bhattacharyya A."/>
            <person name="Campbell J.W."/>
            <person name="Gunsalus R.P."/>
        </authorList>
    </citation>
    <scope>NUCLEOTIDE SEQUENCE [LARGE SCALE GENOMIC DNA]</scope>
    <source>
        <strain evidence="2 3">SB</strain>
    </source>
</reference>
<keyword evidence="3" id="KW-1185">Reference proteome</keyword>
<organism evidence="2 3">
    <name type="scientific">Syntrophus aciditrophicus (strain SB)</name>
    <dbReference type="NCBI Taxonomy" id="56780"/>
    <lineage>
        <taxon>Bacteria</taxon>
        <taxon>Pseudomonadati</taxon>
        <taxon>Thermodesulfobacteriota</taxon>
        <taxon>Syntrophia</taxon>
        <taxon>Syntrophales</taxon>
        <taxon>Syntrophaceae</taxon>
        <taxon>Syntrophus</taxon>
    </lineage>
</organism>
<feature type="transmembrane region" description="Helical" evidence="1">
    <location>
        <begin position="160"/>
        <end position="181"/>
    </location>
</feature>
<proteinExistence type="predicted"/>
<feature type="transmembrane region" description="Helical" evidence="1">
    <location>
        <begin position="338"/>
        <end position="360"/>
    </location>
</feature>
<dbReference type="Pfam" id="PF16983">
    <property type="entry name" value="MFS_MOT1"/>
    <property type="match status" value="2"/>
</dbReference>
<dbReference type="GO" id="GO:0015098">
    <property type="term" value="F:molybdate ion transmembrane transporter activity"/>
    <property type="evidence" value="ECO:0007669"/>
    <property type="project" value="InterPro"/>
</dbReference>
<dbReference type="PANTHER" id="PTHR31970">
    <property type="match status" value="1"/>
</dbReference>
<dbReference type="InParanoid" id="Q2LW72"/>
<dbReference type="eggNOG" id="COG0659">
    <property type="taxonomic scope" value="Bacteria"/>
</dbReference>
<dbReference type="Proteomes" id="UP000001933">
    <property type="component" value="Chromosome"/>
</dbReference>
<feature type="transmembrane region" description="Helical" evidence="1">
    <location>
        <begin position="290"/>
        <end position="317"/>
    </location>
</feature>
<accession>Q2LW72</accession>
<feature type="transmembrane region" description="Helical" evidence="1">
    <location>
        <begin position="39"/>
        <end position="59"/>
    </location>
</feature>
<dbReference type="EMBL" id="CP000252">
    <property type="protein sequence ID" value="ABC78330.1"/>
    <property type="molecule type" value="Genomic_DNA"/>
</dbReference>
<gene>
    <name evidence="2" type="ORF">SYN_03745</name>
</gene>
<protein>
    <submittedName>
        <fullName evidence="2">Hypothetical membrane protein</fullName>
    </submittedName>
</protein>
<dbReference type="PANTHER" id="PTHR31970:SF9">
    <property type="entry name" value="MOLYBDATE TRANSPORTER 2"/>
    <property type="match status" value="1"/>
</dbReference>
<feature type="transmembrane region" description="Helical" evidence="1">
    <location>
        <begin position="80"/>
        <end position="102"/>
    </location>
</feature>
<evidence type="ECO:0000313" key="2">
    <source>
        <dbReference type="EMBL" id="ABC78330.1"/>
    </source>
</evidence>
<dbReference type="OrthoDB" id="7361398at2"/>
<dbReference type="AlphaFoldDB" id="Q2LW72"/>
<feature type="transmembrane region" description="Helical" evidence="1">
    <location>
        <begin position="201"/>
        <end position="228"/>
    </location>
</feature>
<evidence type="ECO:0000256" key="1">
    <source>
        <dbReference type="SAM" id="Phobius"/>
    </source>
</evidence>
<evidence type="ECO:0000313" key="3">
    <source>
        <dbReference type="Proteomes" id="UP000001933"/>
    </source>
</evidence>
<dbReference type="HOGENOM" id="CLU_032158_1_0_7"/>
<dbReference type="InterPro" id="IPR031563">
    <property type="entry name" value="MOT1/MOT2"/>
</dbReference>
<sequence length="375" mass="39929">MKIKSFEFNLRELGGAMGDFGTLFPLAIGYIYVCGLDPAGFLVMMGLANIVTGLVYRLPMPIEPMKVLAVAAIAQKWTPSMIYASGFGMGLIWLLFAVTGLVERLARLTPPSVIRGIQVALGLMLAVEAAKLLSTGWFLGIISILIVLALRKNRHAPAAVVLMVLGIVVMAVKGELGNIAAPGFKLPPFTTFTFQEVWDTLLLAGFAQLPLTITNATIATAALISAYWPNKTVTVRKLSWNQGIMNTILPFLGGMPMCHGAGGLAGQYYFGARTGGANIIEGLIEIFLGLFLSASIAGLFSVFPGAIIGAMMFMVGIELMKFARDVAIGKDLIPLGTTLLVSLATNMAYGFLAGLAVHYLSPLFFRNGSIKKEGS</sequence>
<keyword evidence="1" id="KW-1133">Transmembrane helix</keyword>
<feature type="transmembrane region" description="Helical" evidence="1">
    <location>
        <begin position="248"/>
        <end position="270"/>
    </location>
</feature>
<keyword evidence="1" id="KW-0472">Membrane</keyword>
<name>Q2LW72_SYNAS</name>
<keyword evidence="1" id="KW-0812">Transmembrane</keyword>
<feature type="transmembrane region" description="Helical" evidence="1">
    <location>
        <begin position="12"/>
        <end position="33"/>
    </location>
</feature>
<dbReference type="STRING" id="56780.SYN_03745"/>
<dbReference type="KEGG" id="sat:SYN_03745"/>